<name>A0AAE3VD15_9BACT</name>
<feature type="domain" description="RNA polymerase sigma factor 70 region 4 type 2" evidence="8">
    <location>
        <begin position="123"/>
        <end position="172"/>
    </location>
</feature>
<dbReference type="Pfam" id="PF04542">
    <property type="entry name" value="Sigma70_r2"/>
    <property type="match status" value="1"/>
</dbReference>
<feature type="domain" description="RNA polymerase sigma-70 region 2" evidence="7">
    <location>
        <begin position="27"/>
        <end position="95"/>
    </location>
</feature>
<dbReference type="InterPro" id="IPR039425">
    <property type="entry name" value="RNA_pol_sigma-70-like"/>
</dbReference>
<dbReference type="RefSeq" id="WP_307259520.1">
    <property type="nucleotide sequence ID" value="NZ_JAUSVL010000001.1"/>
</dbReference>
<evidence type="ECO:0000256" key="2">
    <source>
        <dbReference type="ARBA" id="ARBA00023015"/>
    </source>
</evidence>
<feature type="coiled-coil region" evidence="6">
    <location>
        <begin position="118"/>
        <end position="145"/>
    </location>
</feature>
<dbReference type="GO" id="GO:0003677">
    <property type="term" value="F:DNA binding"/>
    <property type="evidence" value="ECO:0007669"/>
    <property type="project" value="UniProtKB-KW"/>
</dbReference>
<dbReference type="PANTHER" id="PTHR43133:SF8">
    <property type="entry name" value="RNA POLYMERASE SIGMA FACTOR HI_1459-RELATED"/>
    <property type="match status" value="1"/>
</dbReference>
<evidence type="ECO:0000256" key="1">
    <source>
        <dbReference type="ARBA" id="ARBA00010641"/>
    </source>
</evidence>
<sequence length="182" mass="21067">MGKLAELNDMDLVTKSRAGDEDAFAVLYQRYRLPLYSYIHKLMPTESSQVDDIFQQVWVKAVSNWSRYTDQQKLLAWLCRIAHNLVMDYYRSRSRAPMTELPETLASEAAPVHAEMDREAFDEALAAATERLSAEQREVLMLRKRGVSFKEIAEMQQTNLNTVLGRMHYAIKNLRGMLAEYL</sequence>
<dbReference type="AlphaFoldDB" id="A0AAE3VD15"/>
<evidence type="ECO:0000256" key="5">
    <source>
        <dbReference type="ARBA" id="ARBA00023163"/>
    </source>
</evidence>
<dbReference type="Pfam" id="PF08281">
    <property type="entry name" value="Sigma70_r4_2"/>
    <property type="match status" value="1"/>
</dbReference>
<keyword evidence="10" id="KW-1185">Reference proteome</keyword>
<evidence type="ECO:0000259" key="7">
    <source>
        <dbReference type="Pfam" id="PF04542"/>
    </source>
</evidence>
<dbReference type="InterPro" id="IPR013324">
    <property type="entry name" value="RNA_pol_sigma_r3/r4-like"/>
</dbReference>
<dbReference type="InterPro" id="IPR014284">
    <property type="entry name" value="RNA_pol_sigma-70_dom"/>
</dbReference>
<evidence type="ECO:0000313" key="10">
    <source>
        <dbReference type="Proteomes" id="UP001238163"/>
    </source>
</evidence>
<dbReference type="EMBL" id="JAUSVL010000001">
    <property type="protein sequence ID" value="MDQ0288227.1"/>
    <property type="molecule type" value="Genomic_DNA"/>
</dbReference>
<protein>
    <submittedName>
        <fullName evidence="9">RNA polymerase sigma-70 factor (ECF subfamily)</fullName>
    </submittedName>
</protein>
<evidence type="ECO:0000256" key="3">
    <source>
        <dbReference type="ARBA" id="ARBA00023082"/>
    </source>
</evidence>
<comment type="similarity">
    <text evidence="1">Belongs to the sigma-70 factor family. ECF subfamily.</text>
</comment>
<dbReference type="Gene3D" id="1.10.1740.10">
    <property type="match status" value="1"/>
</dbReference>
<proteinExistence type="inferred from homology"/>
<dbReference type="SUPFAM" id="SSF88659">
    <property type="entry name" value="Sigma3 and sigma4 domains of RNA polymerase sigma factors"/>
    <property type="match status" value="1"/>
</dbReference>
<evidence type="ECO:0000256" key="6">
    <source>
        <dbReference type="SAM" id="Coils"/>
    </source>
</evidence>
<accession>A0AAE3VD15</accession>
<keyword evidence="4" id="KW-0238">DNA-binding</keyword>
<dbReference type="Proteomes" id="UP001238163">
    <property type="component" value="Unassembled WGS sequence"/>
</dbReference>
<dbReference type="InterPro" id="IPR036388">
    <property type="entry name" value="WH-like_DNA-bd_sf"/>
</dbReference>
<dbReference type="InterPro" id="IPR007627">
    <property type="entry name" value="RNA_pol_sigma70_r2"/>
</dbReference>
<dbReference type="NCBIfam" id="TIGR02937">
    <property type="entry name" value="sigma70-ECF"/>
    <property type="match status" value="1"/>
</dbReference>
<keyword evidence="3" id="KW-0731">Sigma factor</keyword>
<evidence type="ECO:0000313" key="9">
    <source>
        <dbReference type="EMBL" id="MDQ0288227.1"/>
    </source>
</evidence>
<evidence type="ECO:0000259" key="8">
    <source>
        <dbReference type="Pfam" id="PF08281"/>
    </source>
</evidence>
<organism evidence="9 10">
    <name type="scientific">Oligosphaera ethanolica</name>
    <dbReference type="NCBI Taxonomy" id="760260"/>
    <lineage>
        <taxon>Bacteria</taxon>
        <taxon>Pseudomonadati</taxon>
        <taxon>Lentisphaerota</taxon>
        <taxon>Oligosphaeria</taxon>
        <taxon>Oligosphaerales</taxon>
        <taxon>Oligosphaeraceae</taxon>
        <taxon>Oligosphaera</taxon>
    </lineage>
</organism>
<dbReference type="InterPro" id="IPR013249">
    <property type="entry name" value="RNA_pol_sigma70_r4_t2"/>
</dbReference>
<keyword evidence="5" id="KW-0804">Transcription</keyword>
<dbReference type="Gene3D" id="1.10.10.10">
    <property type="entry name" value="Winged helix-like DNA-binding domain superfamily/Winged helix DNA-binding domain"/>
    <property type="match status" value="1"/>
</dbReference>
<reference evidence="9" key="1">
    <citation type="submission" date="2023-07" db="EMBL/GenBank/DDBJ databases">
        <title>Genomic Encyclopedia of Type Strains, Phase IV (KMG-IV): sequencing the most valuable type-strain genomes for metagenomic binning, comparative biology and taxonomic classification.</title>
        <authorList>
            <person name="Goeker M."/>
        </authorList>
    </citation>
    <scope>NUCLEOTIDE SEQUENCE</scope>
    <source>
        <strain evidence="9">DSM 24202</strain>
    </source>
</reference>
<dbReference type="SUPFAM" id="SSF88946">
    <property type="entry name" value="Sigma2 domain of RNA polymerase sigma factors"/>
    <property type="match status" value="1"/>
</dbReference>
<evidence type="ECO:0000256" key="4">
    <source>
        <dbReference type="ARBA" id="ARBA00023125"/>
    </source>
</evidence>
<dbReference type="InterPro" id="IPR013325">
    <property type="entry name" value="RNA_pol_sigma_r2"/>
</dbReference>
<comment type="caution">
    <text evidence="9">The sequence shown here is derived from an EMBL/GenBank/DDBJ whole genome shotgun (WGS) entry which is preliminary data.</text>
</comment>
<keyword evidence="6" id="KW-0175">Coiled coil</keyword>
<dbReference type="PANTHER" id="PTHR43133">
    <property type="entry name" value="RNA POLYMERASE ECF-TYPE SIGMA FACTO"/>
    <property type="match status" value="1"/>
</dbReference>
<keyword evidence="2" id="KW-0805">Transcription regulation</keyword>
<dbReference type="GO" id="GO:0006352">
    <property type="term" value="P:DNA-templated transcription initiation"/>
    <property type="evidence" value="ECO:0007669"/>
    <property type="project" value="InterPro"/>
</dbReference>
<dbReference type="GO" id="GO:0016987">
    <property type="term" value="F:sigma factor activity"/>
    <property type="evidence" value="ECO:0007669"/>
    <property type="project" value="UniProtKB-KW"/>
</dbReference>
<gene>
    <name evidence="9" type="ORF">J3R75_000334</name>
</gene>